<dbReference type="InterPro" id="IPR036291">
    <property type="entry name" value="NAD(P)-bd_dom_sf"/>
</dbReference>
<dbReference type="AlphaFoldDB" id="A0A4Y8LWV5"/>
<evidence type="ECO:0000313" key="2">
    <source>
        <dbReference type="EMBL" id="TFE25535.1"/>
    </source>
</evidence>
<comment type="caution">
    <text evidence="2">The sequence shown here is derived from an EMBL/GenBank/DDBJ whole genome shotgun (WGS) entry which is preliminary data.</text>
</comment>
<dbReference type="Pfam" id="PF13460">
    <property type="entry name" value="NAD_binding_10"/>
    <property type="match status" value="1"/>
</dbReference>
<dbReference type="OrthoDB" id="2593598at2"/>
<accession>A0A4Y8LWV5</accession>
<dbReference type="RefSeq" id="WP_135152654.1">
    <property type="nucleotide sequence ID" value="NZ_SOMN01000018.1"/>
</dbReference>
<dbReference type="Proteomes" id="UP000297900">
    <property type="component" value="Unassembled WGS sequence"/>
</dbReference>
<gene>
    <name evidence="2" type="ORF">E2980_13145</name>
</gene>
<sequence length="284" mass="31000">MRKALVVRAGSAIGRALIEKLVAQGTETVAFSGSDRKLGRMKETYAQVPGFHTVSGKARNADDLALAAEGVDVIFYGVYLTYDDKPEAVNRITRAVVDVAARTGAKVVRIEGNYCPIEDSSHMDGPNMLRIQSPELYGAFAKNTFVHYTLKKIAQAKPVNLPGRPSAQREYLYIPDAASRIIDLASRDSAFGGSWKLNSGATISVERLAAIAGEAVGIQPHLKPIGGWKLRLLYRFDRRASQLLNRYEGIDQQIPDNSLAYDGYAPVTPYEIGIAETIRGMLAK</sequence>
<organism evidence="2 3">
    <name type="scientific">Cohnella luojiensis</name>
    <dbReference type="NCBI Taxonomy" id="652876"/>
    <lineage>
        <taxon>Bacteria</taxon>
        <taxon>Bacillati</taxon>
        <taxon>Bacillota</taxon>
        <taxon>Bacilli</taxon>
        <taxon>Bacillales</taxon>
        <taxon>Paenibacillaceae</taxon>
        <taxon>Cohnella</taxon>
    </lineage>
</organism>
<dbReference type="SUPFAM" id="SSF51735">
    <property type="entry name" value="NAD(P)-binding Rossmann-fold domains"/>
    <property type="match status" value="1"/>
</dbReference>
<name>A0A4Y8LWV5_9BACL</name>
<dbReference type="Gene3D" id="3.40.50.720">
    <property type="entry name" value="NAD(P)-binding Rossmann-like Domain"/>
    <property type="match status" value="2"/>
</dbReference>
<keyword evidence="3" id="KW-1185">Reference proteome</keyword>
<dbReference type="InterPro" id="IPR016040">
    <property type="entry name" value="NAD(P)-bd_dom"/>
</dbReference>
<evidence type="ECO:0000259" key="1">
    <source>
        <dbReference type="Pfam" id="PF13460"/>
    </source>
</evidence>
<dbReference type="EMBL" id="SOMN01000018">
    <property type="protein sequence ID" value="TFE25535.1"/>
    <property type="molecule type" value="Genomic_DNA"/>
</dbReference>
<feature type="domain" description="NAD(P)-binding" evidence="1">
    <location>
        <begin position="11"/>
        <end position="106"/>
    </location>
</feature>
<evidence type="ECO:0000313" key="3">
    <source>
        <dbReference type="Proteomes" id="UP000297900"/>
    </source>
</evidence>
<protein>
    <recommendedName>
        <fullName evidence="1">NAD(P)-binding domain-containing protein</fullName>
    </recommendedName>
</protein>
<proteinExistence type="predicted"/>
<reference evidence="2 3" key="1">
    <citation type="submission" date="2019-03" db="EMBL/GenBank/DDBJ databases">
        <title>Cohnella endophytica sp. nov., a novel endophytic bacterium isolated from bark of Sonneratia apetala.</title>
        <authorList>
            <person name="Tuo L."/>
        </authorList>
    </citation>
    <scope>NUCLEOTIDE SEQUENCE [LARGE SCALE GENOMIC DNA]</scope>
    <source>
        <strain evidence="2 3">CCTCC AB 208254</strain>
    </source>
</reference>